<dbReference type="NCBIfam" id="TIGR00002">
    <property type="entry name" value="S16"/>
    <property type="match status" value="1"/>
</dbReference>
<evidence type="ECO:0000256" key="3">
    <source>
        <dbReference type="HAMAP-Rule" id="MF_00385"/>
    </source>
</evidence>
<dbReference type="GO" id="GO:0015935">
    <property type="term" value="C:small ribosomal subunit"/>
    <property type="evidence" value="ECO:0007669"/>
    <property type="project" value="TreeGrafter"/>
</dbReference>
<name>A0A937XAA3_UNCEI</name>
<dbReference type="SUPFAM" id="SSF54565">
    <property type="entry name" value="Ribosomal protein S16"/>
    <property type="match status" value="1"/>
</dbReference>
<proteinExistence type="inferred from homology"/>
<dbReference type="InterPro" id="IPR000307">
    <property type="entry name" value="Ribosomal_bS16"/>
</dbReference>
<dbReference type="PANTHER" id="PTHR12919">
    <property type="entry name" value="30S RIBOSOMAL PROTEIN S16"/>
    <property type="match status" value="1"/>
</dbReference>
<evidence type="ECO:0000256" key="4">
    <source>
        <dbReference type="SAM" id="MobiDB-lite"/>
    </source>
</evidence>
<dbReference type="InterPro" id="IPR023803">
    <property type="entry name" value="Ribosomal_bS16_dom_sf"/>
</dbReference>
<organism evidence="5 6">
    <name type="scientific">Eiseniibacteriota bacterium</name>
    <dbReference type="NCBI Taxonomy" id="2212470"/>
    <lineage>
        <taxon>Bacteria</taxon>
        <taxon>Candidatus Eiseniibacteriota</taxon>
    </lineage>
</organism>
<dbReference type="GO" id="GO:0005737">
    <property type="term" value="C:cytoplasm"/>
    <property type="evidence" value="ECO:0007669"/>
    <property type="project" value="UniProtKB-ARBA"/>
</dbReference>
<feature type="compositionally biased region" description="Low complexity" evidence="4">
    <location>
        <begin position="93"/>
        <end position="113"/>
    </location>
</feature>
<feature type="region of interest" description="Disordered" evidence="4">
    <location>
        <begin position="80"/>
        <end position="113"/>
    </location>
</feature>
<evidence type="ECO:0000313" key="6">
    <source>
        <dbReference type="Proteomes" id="UP000748308"/>
    </source>
</evidence>
<protein>
    <recommendedName>
        <fullName evidence="3">Small ribosomal subunit protein bS16</fullName>
    </recommendedName>
</protein>
<comment type="caution">
    <text evidence="5">The sequence shown here is derived from an EMBL/GenBank/DDBJ whole genome shotgun (WGS) entry which is preliminary data.</text>
</comment>
<reference evidence="5" key="1">
    <citation type="submission" date="2019-03" db="EMBL/GenBank/DDBJ databases">
        <title>Lake Tanganyika Metagenome-Assembled Genomes (MAGs).</title>
        <authorList>
            <person name="Tran P."/>
        </authorList>
    </citation>
    <scope>NUCLEOTIDE SEQUENCE</scope>
    <source>
        <strain evidence="5">M_DeepCast_400m_m2_100</strain>
    </source>
</reference>
<dbReference type="EMBL" id="VGIY01000481">
    <property type="protein sequence ID" value="MBM3318773.1"/>
    <property type="molecule type" value="Genomic_DNA"/>
</dbReference>
<keyword evidence="1 3" id="KW-0689">Ribosomal protein</keyword>
<dbReference type="Gene3D" id="3.30.1320.10">
    <property type="match status" value="1"/>
</dbReference>
<dbReference type="PANTHER" id="PTHR12919:SF20">
    <property type="entry name" value="SMALL RIBOSOMAL SUBUNIT PROTEIN BS16M"/>
    <property type="match status" value="1"/>
</dbReference>
<dbReference type="AlphaFoldDB" id="A0A937XAA3"/>
<dbReference type="HAMAP" id="MF_00385">
    <property type="entry name" value="Ribosomal_bS16"/>
    <property type="match status" value="1"/>
</dbReference>
<evidence type="ECO:0000313" key="5">
    <source>
        <dbReference type="EMBL" id="MBM3318773.1"/>
    </source>
</evidence>
<sequence>MAVVIRLQRAGGRNRPFFRMVVADSRRARDGAFIEKLGYYDPIPDPDVISIDRARVDRWVAQGAQPSVAVRELVRRFDRRQAAGGAEPPPPAGARSRAAAGPAAPASAAAPAE</sequence>
<evidence type="ECO:0000256" key="1">
    <source>
        <dbReference type="ARBA" id="ARBA00022980"/>
    </source>
</evidence>
<dbReference type="GO" id="GO:0006412">
    <property type="term" value="P:translation"/>
    <property type="evidence" value="ECO:0007669"/>
    <property type="project" value="UniProtKB-UniRule"/>
</dbReference>
<evidence type="ECO:0000256" key="2">
    <source>
        <dbReference type="ARBA" id="ARBA00023274"/>
    </source>
</evidence>
<dbReference type="Pfam" id="PF00886">
    <property type="entry name" value="Ribosomal_S16"/>
    <property type="match status" value="1"/>
</dbReference>
<accession>A0A937XAA3</accession>
<gene>
    <name evidence="3 5" type="primary">rpsP</name>
    <name evidence="5" type="ORF">FJY75_13065</name>
</gene>
<keyword evidence="2 3" id="KW-0687">Ribonucleoprotein</keyword>
<comment type="similarity">
    <text evidence="3">Belongs to the bacterial ribosomal protein bS16 family.</text>
</comment>
<dbReference type="GO" id="GO:0003735">
    <property type="term" value="F:structural constituent of ribosome"/>
    <property type="evidence" value="ECO:0007669"/>
    <property type="project" value="InterPro"/>
</dbReference>
<dbReference type="Proteomes" id="UP000748308">
    <property type="component" value="Unassembled WGS sequence"/>
</dbReference>